<evidence type="ECO:0000256" key="2">
    <source>
        <dbReference type="ARBA" id="ARBA00023128"/>
    </source>
</evidence>
<evidence type="ECO:0000313" key="8">
    <source>
        <dbReference type="Proteomes" id="UP000266188"/>
    </source>
</evidence>
<dbReference type="Gene3D" id="1.20.58.1180">
    <property type="match status" value="1"/>
</dbReference>
<comment type="caution">
    <text evidence="7">The sequence shown here is derived from an EMBL/GenBank/DDBJ whole genome shotgun (WGS) entry which is preliminary data.</text>
</comment>
<dbReference type="CDD" id="cd00866">
    <property type="entry name" value="PEBP_euk"/>
    <property type="match status" value="1"/>
</dbReference>
<keyword evidence="2" id="KW-0496">Mitochondrion</keyword>
<evidence type="ECO:0000256" key="3">
    <source>
        <dbReference type="ARBA" id="ARBA00037226"/>
    </source>
</evidence>
<dbReference type="FunFam" id="1.20.58.1180:FF:000001">
    <property type="entry name" value="Mitochondrial large ribosomal subunit YmL35"/>
    <property type="match status" value="1"/>
</dbReference>
<dbReference type="InterPro" id="IPR036610">
    <property type="entry name" value="PEBP-like_sf"/>
</dbReference>
<evidence type="ECO:0000256" key="1">
    <source>
        <dbReference type="ARBA" id="ARBA00004173"/>
    </source>
</evidence>
<keyword evidence="8" id="KW-1185">Reference proteome</keyword>
<dbReference type="STRING" id="2070753.A0A3A3A7K0"/>
<comment type="subcellular location">
    <subcellularLocation>
        <location evidence="1">Mitochondrion</location>
    </subcellularLocation>
</comment>
<protein>
    <recommendedName>
        <fullName evidence="5">Large ribosomal subunit protein mL38</fullName>
    </recommendedName>
</protein>
<dbReference type="Proteomes" id="UP000266188">
    <property type="component" value="Unassembled WGS sequence"/>
</dbReference>
<dbReference type="SUPFAM" id="SSF49777">
    <property type="entry name" value="PEBP-like"/>
    <property type="match status" value="1"/>
</dbReference>
<dbReference type="PANTHER" id="PTHR11362">
    <property type="entry name" value="PHOSPHATIDYLETHANOLAMINE-BINDING PROTEIN"/>
    <property type="match status" value="1"/>
</dbReference>
<evidence type="ECO:0000256" key="4">
    <source>
        <dbReference type="ARBA" id="ARBA00038016"/>
    </source>
</evidence>
<gene>
    <name evidence="7" type="ORF">PHISCL_02360</name>
</gene>
<dbReference type="Pfam" id="PF01161">
    <property type="entry name" value="PBP"/>
    <property type="match status" value="1"/>
</dbReference>
<name>A0A3A3A7K0_9EURO</name>
<reference evidence="8" key="1">
    <citation type="submission" date="2017-02" db="EMBL/GenBank/DDBJ databases">
        <authorList>
            <person name="Tafer H."/>
            <person name="Lopandic K."/>
        </authorList>
    </citation>
    <scope>NUCLEOTIDE SEQUENCE [LARGE SCALE GENOMIC DNA]</scope>
    <source>
        <strain evidence="8">CBS 366.77</strain>
    </source>
</reference>
<comment type="similarity">
    <text evidence="4">Belongs to the phosphatidylethanolamine-binding protein family. Mitochondrion-specific ribosomal protein mL38 subfamily.</text>
</comment>
<feature type="region of interest" description="Disordered" evidence="6">
    <location>
        <begin position="37"/>
        <end position="68"/>
    </location>
</feature>
<organism evidence="7 8">
    <name type="scientific">Aspergillus sclerotialis</name>
    <dbReference type="NCBI Taxonomy" id="2070753"/>
    <lineage>
        <taxon>Eukaryota</taxon>
        <taxon>Fungi</taxon>
        <taxon>Dikarya</taxon>
        <taxon>Ascomycota</taxon>
        <taxon>Pezizomycotina</taxon>
        <taxon>Eurotiomycetes</taxon>
        <taxon>Eurotiomycetidae</taxon>
        <taxon>Eurotiales</taxon>
        <taxon>Aspergillaceae</taxon>
        <taxon>Aspergillus</taxon>
        <taxon>Aspergillus subgen. Polypaecilum</taxon>
    </lineage>
</organism>
<dbReference type="AlphaFoldDB" id="A0A3A3A7K0"/>
<dbReference type="FunFam" id="3.90.280.10:FF:000004">
    <property type="entry name" value="Mitochondrial large ribosomal subunit YmL35"/>
    <property type="match status" value="1"/>
</dbReference>
<dbReference type="InterPro" id="IPR035810">
    <property type="entry name" value="PEBP_euk"/>
</dbReference>
<proteinExistence type="inferred from homology"/>
<evidence type="ECO:0000256" key="6">
    <source>
        <dbReference type="SAM" id="MobiDB-lite"/>
    </source>
</evidence>
<dbReference type="Gene3D" id="3.90.280.10">
    <property type="entry name" value="PEBP-like"/>
    <property type="match status" value="1"/>
</dbReference>
<dbReference type="GO" id="GO:0005739">
    <property type="term" value="C:mitochondrion"/>
    <property type="evidence" value="ECO:0007669"/>
    <property type="project" value="UniProtKB-SubCell"/>
</dbReference>
<accession>A0A3A3A7K0</accession>
<comment type="function">
    <text evidence="3">Component of the mitochondrial ribosome (mitoribosome), a dedicated translation machinery responsible for the synthesis of mitochondrial genome-encoded proteins, including at least some of the essential transmembrane subunits of the mitochondrial respiratory chain. The mitoribosomes are attached to the mitochondrial inner membrane and translation products are cotranslationally integrated into the membrane.</text>
</comment>
<dbReference type="PANTHER" id="PTHR11362:SF82">
    <property type="entry name" value="PHOSPHATIDYLETHANOLAMINE-BINDING PROTEIN 4"/>
    <property type="match status" value="1"/>
</dbReference>
<dbReference type="EMBL" id="MVGC01000051">
    <property type="protein sequence ID" value="RJE25331.1"/>
    <property type="molecule type" value="Genomic_DNA"/>
</dbReference>
<evidence type="ECO:0000256" key="5">
    <source>
        <dbReference type="ARBA" id="ARBA00039444"/>
    </source>
</evidence>
<evidence type="ECO:0000313" key="7">
    <source>
        <dbReference type="EMBL" id="RJE25331.1"/>
    </source>
</evidence>
<dbReference type="OrthoDB" id="2153661at2759"/>
<sequence length="422" mass="48580">MAHCERASKPLLQCLRSTYVRGFTGLQVQSTRAFQSSAAPCEEAQTESKPKKQSFYDNPDPNLASSPKVERKLMRQGIMPVGSRRRRAALQHSSNIPFEHLPFQCFQEARKVLLADREEKLKEIESVRQKLSRLQSLSAEEAGGEQSRKSRIVALEMRLERLKILADINDPIVKKRFEDGLGDMNKPIYRYLADQKWREYRRKILVQRITQMRVIPDVLANCDPVVDTKLYFGKRAIQPGDFVNSMVTTNPPKLDVQMFERGQKLVTIAVVDPDVPNVEKDGYDYKMHYFAVNVPISPTSTKINLAELSADSQVVLPWVPPVAQKGSPYHRLSMFILEQRDSKPLDFAAVKAKETVRENMTLRALQTRYLLKPIGAHLFRTQWDENTLEVMKQIGFPEPDLELRTKRVEPLPYKRRNPSTFR</sequence>
<dbReference type="InterPro" id="IPR008914">
    <property type="entry name" value="PEBP"/>
</dbReference>